<proteinExistence type="predicted"/>
<reference evidence="2 3" key="1">
    <citation type="submission" date="2023-05" db="EMBL/GenBank/DDBJ databases">
        <title>Novel species of genus Flectobacillus isolated from stream in China.</title>
        <authorList>
            <person name="Lu H."/>
        </authorList>
    </citation>
    <scope>NUCLEOTIDE SEQUENCE [LARGE SCALE GENOMIC DNA]</scope>
    <source>
        <strain evidence="2 3">DC10W</strain>
    </source>
</reference>
<dbReference type="NCBIfam" id="NF041770">
    <property type="entry name" value="CFI_box_CTERM"/>
    <property type="match status" value="1"/>
</dbReference>
<dbReference type="RefSeq" id="WP_283369143.1">
    <property type="nucleotide sequence ID" value="NZ_JASHID010000003.1"/>
</dbReference>
<dbReference type="Proteomes" id="UP001236569">
    <property type="component" value="Unassembled WGS sequence"/>
</dbReference>
<evidence type="ECO:0000313" key="2">
    <source>
        <dbReference type="EMBL" id="MDI9863906.1"/>
    </source>
</evidence>
<name>A0ABT6YL59_9BACT</name>
<dbReference type="InterPro" id="IPR049886">
    <property type="entry name" value="CFI_box_CTERM_dom"/>
</dbReference>
<evidence type="ECO:0000259" key="1">
    <source>
        <dbReference type="Pfam" id="PF22557"/>
    </source>
</evidence>
<dbReference type="EMBL" id="JASHID010000003">
    <property type="protein sequence ID" value="MDI9863906.1"/>
    <property type="molecule type" value="Genomic_DNA"/>
</dbReference>
<organism evidence="2 3">
    <name type="scientific">Flectobacillus longus</name>
    <dbReference type="NCBI Taxonomy" id="2984207"/>
    <lineage>
        <taxon>Bacteria</taxon>
        <taxon>Pseudomonadati</taxon>
        <taxon>Bacteroidota</taxon>
        <taxon>Cytophagia</taxon>
        <taxon>Cytophagales</taxon>
        <taxon>Flectobacillaceae</taxon>
        <taxon>Flectobacillus</taxon>
    </lineage>
</organism>
<evidence type="ECO:0000313" key="3">
    <source>
        <dbReference type="Proteomes" id="UP001236569"/>
    </source>
</evidence>
<keyword evidence="3" id="KW-1185">Reference proteome</keyword>
<dbReference type="InterPro" id="IPR054335">
    <property type="entry name" value="DuOB_dom"/>
</dbReference>
<sequence>MEVLILSKTKYGSTQVCVGGICIINQQFIRLLNKGGYYQPADTQFNIGDIWDITFTINPNRKEPHNEDVTIQTYKFVRKIYALETYIKNMDVPIWRNNISNIFEGKILWQRNGKGYFSENIKNYPSHSVGFWISDVDLRYSNGSYFYESNGVSKQIVYKGNQTALQVIPKGKLIRLSLAKWWKPEDSEIEARCYLQLSGWYEDQPEPVKKIEVKPTVKAQSISKNYEIPKYQVPKITPQPKNTSGPCYIATLCYNDFYAEEVCSFRDFRDATLTNTRLGRLFIAKYYIFAPKLTAKLENHKIFNRVIKHIILNPLLIIIKTLKLDRK</sequence>
<protein>
    <recommendedName>
        <fullName evidence="1">Dual OB-containing domain-containing protein</fullName>
    </recommendedName>
</protein>
<gene>
    <name evidence="2" type="ORF">QM480_06200</name>
</gene>
<accession>A0ABT6YL59</accession>
<dbReference type="Pfam" id="PF22557">
    <property type="entry name" value="DuOB"/>
    <property type="match status" value="1"/>
</dbReference>
<comment type="caution">
    <text evidence="2">The sequence shown here is derived from an EMBL/GenBank/DDBJ whole genome shotgun (WGS) entry which is preliminary data.</text>
</comment>
<feature type="domain" description="Dual OB-containing" evidence="1">
    <location>
        <begin position="1"/>
        <end position="200"/>
    </location>
</feature>